<evidence type="ECO:0000313" key="4">
    <source>
        <dbReference type="Proteomes" id="UP000294325"/>
    </source>
</evidence>
<accession>A0A4P7BVJ6</accession>
<dbReference type="Proteomes" id="UP000294325">
    <property type="component" value="Chromosome"/>
</dbReference>
<proteinExistence type="predicted"/>
<dbReference type="KEGG" id="nwr:E3U44_01380"/>
<feature type="domain" description="NAD-dependent epimerase/dehydratase" evidence="2">
    <location>
        <begin position="3"/>
        <end position="234"/>
    </location>
</feature>
<dbReference type="InterPro" id="IPR001509">
    <property type="entry name" value="Epimerase_deHydtase"/>
</dbReference>
<organism evidence="3 4">
    <name type="scientific">Nitrosococcus wardiae</name>
    <dbReference type="NCBI Taxonomy" id="1814290"/>
    <lineage>
        <taxon>Bacteria</taxon>
        <taxon>Pseudomonadati</taxon>
        <taxon>Pseudomonadota</taxon>
        <taxon>Gammaproteobacteria</taxon>
        <taxon>Chromatiales</taxon>
        <taxon>Chromatiaceae</taxon>
        <taxon>Nitrosococcus</taxon>
    </lineage>
</organism>
<keyword evidence="4" id="KW-1185">Reference proteome</keyword>
<dbReference type="RefSeq" id="WP_134356323.1">
    <property type="nucleotide sequence ID" value="NZ_CP038033.1"/>
</dbReference>
<keyword evidence="1" id="KW-0520">NAD</keyword>
<dbReference type="EMBL" id="CP038033">
    <property type="protein sequence ID" value="QBQ53307.1"/>
    <property type="molecule type" value="Genomic_DNA"/>
</dbReference>
<dbReference type="Pfam" id="PF01370">
    <property type="entry name" value="Epimerase"/>
    <property type="match status" value="1"/>
</dbReference>
<protein>
    <submittedName>
        <fullName evidence="3">NAD-dependent epimerase</fullName>
    </submittedName>
</protein>
<dbReference type="OrthoDB" id="9803010at2"/>
<dbReference type="PANTHER" id="PTHR43574">
    <property type="entry name" value="EPIMERASE-RELATED"/>
    <property type="match status" value="1"/>
</dbReference>
<dbReference type="AlphaFoldDB" id="A0A4P7BVJ6"/>
<gene>
    <name evidence="3" type="ORF">E3U44_01380</name>
</gene>
<evidence type="ECO:0000256" key="1">
    <source>
        <dbReference type="ARBA" id="ARBA00023027"/>
    </source>
</evidence>
<dbReference type="PRINTS" id="PR01713">
    <property type="entry name" value="NUCEPIMERASE"/>
</dbReference>
<name>A0A4P7BVJ6_9GAMM</name>
<sequence length="343" mass="38821">MKIMVTGSAGFIGAALTEKLLERGDEIIGVDNLNDYYDVNLKLARLARFQDHPAFTEARMGLEDREALNAVFAKHRPQRVVNLAAQAGVRYSLENPYAYVDSNLQGFLNILENCRHYQVEHLVFASTSSVYGANTKMPYSVHDNVDHPLSLYAASKKANELMAHTYSHLYQLPTTGLRFFTVYGPWGRPDMALFKFTRNILAGKPIDVYNYGHHQRDFTYIDDIVEGVTRTLDRLPTPNSRWNGATPDPSTSTAPYRIYNIGNHQPVELSDFIKILEECLGCEAKKNLLPMQPGDVPATYADVDDLIRDVGFHPATPIEQGIARFVTWYKDYYVVESFKGKRN</sequence>
<evidence type="ECO:0000313" key="3">
    <source>
        <dbReference type="EMBL" id="QBQ53307.1"/>
    </source>
</evidence>
<dbReference type="SUPFAM" id="SSF51735">
    <property type="entry name" value="NAD(P)-binding Rossmann-fold domains"/>
    <property type="match status" value="1"/>
</dbReference>
<dbReference type="Gene3D" id="3.40.50.720">
    <property type="entry name" value="NAD(P)-binding Rossmann-like Domain"/>
    <property type="match status" value="1"/>
</dbReference>
<dbReference type="InterPro" id="IPR036291">
    <property type="entry name" value="NAD(P)-bd_dom_sf"/>
</dbReference>
<evidence type="ECO:0000259" key="2">
    <source>
        <dbReference type="Pfam" id="PF01370"/>
    </source>
</evidence>
<reference evidence="3 4" key="1">
    <citation type="submission" date="2019-03" db="EMBL/GenBank/DDBJ databases">
        <title>The genome sequence of Nitrosococcus wardiae strain D1FHST reveals the archetypal metabolic capacity of ammonia-oxidizing Gammaproteobacteria.</title>
        <authorList>
            <person name="Wang L."/>
            <person name="Lim C.K."/>
            <person name="Hanson T.E."/>
            <person name="Dang H."/>
            <person name="Klotz M.G."/>
        </authorList>
    </citation>
    <scope>NUCLEOTIDE SEQUENCE [LARGE SCALE GENOMIC DNA]</scope>
    <source>
        <strain evidence="3 4">D1FHS</strain>
    </source>
</reference>
<dbReference type="CDD" id="cd05253">
    <property type="entry name" value="UDP_GE_SDE_e"/>
    <property type="match status" value="1"/>
</dbReference>